<dbReference type="EMBL" id="JANGBO010000001">
    <property type="protein sequence ID" value="MCQ5060667.1"/>
    <property type="molecule type" value="Genomic_DNA"/>
</dbReference>
<dbReference type="GO" id="GO:0032259">
    <property type="term" value="P:methylation"/>
    <property type="evidence" value="ECO:0007669"/>
    <property type="project" value="UniProtKB-KW"/>
</dbReference>
<dbReference type="InterPro" id="IPR001091">
    <property type="entry name" value="RM_Methyltransferase"/>
</dbReference>
<proteinExistence type="inferred from homology"/>
<dbReference type="Pfam" id="PF01555">
    <property type="entry name" value="N6_N4_Mtase"/>
    <property type="match status" value="1"/>
</dbReference>
<keyword evidence="2" id="KW-0808">Transferase</keyword>
<feature type="domain" description="DNA methylase N-4/N-6" evidence="5">
    <location>
        <begin position="24"/>
        <end position="227"/>
    </location>
</feature>
<evidence type="ECO:0000313" key="6">
    <source>
        <dbReference type="EMBL" id="MCQ5060667.1"/>
    </source>
</evidence>
<dbReference type="GO" id="GO:0003677">
    <property type="term" value="F:DNA binding"/>
    <property type="evidence" value="ECO:0007669"/>
    <property type="project" value="InterPro"/>
</dbReference>
<dbReference type="PANTHER" id="PTHR13370:SF3">
    <property type="entry name" value="TRNA (GUANINE(10)-N2)-METHYLTRANSFERASE HOMOLOG"/>
    <property type="match status" value="1"/>
</dbReference>
<dbReference type="GO" id="GO:0005737">
    <property type="term" value="C:cytoplasm"/>
    <property type="evidence" value="ECO:0007669"/>
    <property type="project" value="TreeGrafter"/>
</dbReference>
<dbReference type="EC" id="2.1.1.-" evidence="4"/>
<dbReference type="PANTHER" id="PTHR13370">
    <property type="entry name" value="RNA METHYLASE-RELATED"/>
    <property type="match status" value="1"/>
</dbReference>
<keyword evidence="3" id="KW-0680">Restriction system</keyword>
<gene>
    <name evidence="6" type="ORF">NE542_02295</name>
</gene>
<dbReference type="GO" id="GO:0009307">
    <property type="term" value="P:DNA restriction-modification system"/>
    <property type="evidence" value="ECO:0007669"/>
    <property type="project" value="UniProtKB-KW"/>
</dbReference>
<dbReference type="RefSeq" id="WP_117347004.1">
    <property type="nucleotide sequence ID" value="NZ_JAJDKX010000001.1"/>
</dbReference>
<dbReference type="InterPro" id="IPR029063">
    <property type="entry name" value="SAM-dependent_MTases_sf"/>
</dbReference>
<keyword evidence="1" id="KW-0489">Methyltransferase</keyword>
<evidence type="ECO:0000313" key="7">
    <source>
        <dbReference type="Proteomes" id="UP001204814"/>
    </source>
</evidence>
<accession>A0AAP2UCX3</accession>
<comment type="similarity">
    <text evidence="4">Belongs to the N(4)/N(6)-methyltransferase family.</text>
</comment>
<sequence length="230" mass="26923">MKEKMNLINADAFDELKKIKSNSVDLILTDVPYNISKYSKTDVFIGKRKLNTKIAEWDEKYFDPSLLVDDFKRILKPDGNIFVFTSYNQIGLWHKFFDNEFDTFQFMVWHKTNPAPCVYKKTFLNSCELIICLWNKGHKWNFISQEKMHNFIETPICEYPERLTNPKHPTQKPVSVLEHIIKIASNENDIVLDPFMGVGSTGVACKNLNRNFIGIEINKNYFEAAKKRIL</sequence>
<dbReference type="Gene3D" id="3.40.50.150">
    <property type="entry name" value="Vaccinia Virus protein VP39"/>
    <property type="match status" value="1"/>
</dbReference>
<evidence type="ECO:0000256" key="4">
    <source>
        <dbReference type="RuleBase" id="RU362026"/>
    </source>
</evidence>
<dbReference type="InterPro" id="IPR002941">
    <property type="entry name" value="DNA_methylase_N4/N6"/>
</dbReference>
<dbReference type="SUPFAM" id="SSF53335">
    <property type="entry name" value="S-adenosyl-L-methionine-dependent methyltransferases"/>
    <property type="match status" value="1"/>
</dbReference>
<dbReference type="Proteomes" id="UP001204814">
    <property type="component" value="Unassembled WGS sequence"/>
</dbReference>
<dbReference type="PRINTS" id="PR00508">
    <property type="entry name" value="S21N4MTFRASE"/>
</dbReference>
<comment type="caution">
    <text evidence="6">The sequence shown here is derived from an EMBL/GenBank/DDBJ whole genome shotgun (WGS) entry which is preliminary data.</text>
</comment>
<name>A0AAP2UCX3_9FIRM</name>
<dbReference type="AlphaFoldDB" id="A0AAP2UCX3"/>
<evidence type="ECO:0000256" key="2">
    <source>
        <dbReference type="ARBA" id="ARBA00022679"/>
    </source>
</evidence>
<organism evidence="6 7">
    <name type="scientific">Faecalibacillus intestinalis</name>
    <dbReference type="NCBI Taxonomy" id="1982626"/>
    <lineage>
        <taxon>Bacteria</taxon>
        <taxon>Bacillati</taxon>
        <taxon>Bacillota</taxon>
        <taxon>Erysipelotrichia</taxon>
        <taxon>Erysipelotrichales</taxon>
        <taxon>Coprobacillaceae</taxon>
        <taxon>Faecalibacillus</taxon>
    </lineage>
</organism>
<evidence type="ECO:0000256" key="3">
    <source>
        <dbReference type="ARBA" id="ARBA00022747"/>
    </source>
</evidence>
<dbReference type="GO" id="GO:0009007">
    <property type="term" value="F:site-specific DNA-methyltransferase (adenine-specific) activity"/>
    <property type="evidence" value="ECO:0007669"/>
    <property type="project" value="TreeGrafter"/>
</dbReference>
<reference evidence="6" key="1">
    <citation type="submission" date="2022-06" db="EMBL/GenBank/DDBJ databases">
        <title>Isolation of gut microbiota from human fecal samples.</title>
        <authorList>
            <person name="Pamer E.G."/>
            <person name="Barat B."/>
            <person name="Waligurski E."/>
            <person name="Medina S."/>
            <person name="Paddock L."/>
            <person name="Mostad J."/>
        </authorList>
    </citation>
    <scope>NUCLEOTIDE SEQUENCE</scope>
    <source>
        <strain evidence="6">DFI.6.24</strain>
    </source>
</reference>
<dbReference type="GO" id="GO:0008170">
    <property type="term" value="F:N-methyltransferase activity"/>
    <property type="evidence" value="ECO:0007669"/>
    <property type="project" value="InterPro"/>
</dbReference>
<protein>
    <recommendedName>
        <fullName evidence="4">Methyltransferase</fullName>
        <ecNumber evidence="4">2.1.1.-</ecNumber>
    </recommendedName>
</protein>
<evidence type="ECO:0000256" key="1">
    <source>
        <dbReference type="ARBA" id="ARBA00022603"/>
    </source>
</evidence>
<evidence type="ECO:0000259" key="5">
    <source>
        <dbReference type="Pfam" id="PF01555"/>
    </source>
</evidence>